<keyword evidence="1" id="KW-0472">Membrane</keyword>
<dbReference type="AlphaFoldDB" id="A0A2J5I740"/>
<name>A0A2J5I740_9EURO</name>
<sequence length="101" mass="11953">MRLRQPRPAMLVLRTQDGYHPRQTNAIELASPPINDAAGSPLRWDHPRSIRLPWRSSQNNQDGRPREVDQETRHFGSVSFFFFFLFLRCSFFINMFILFSL</sequence>
<organism evidence="2 3">
    <name type="scientific">Aspergillus taichungensis</name>
    <dbReference type="NCBI Taxonomy" id="482145"/>
    <lineage>
        <taxon>Eukaryota</taxon>
        <taxon>Fungi</taxon>
        <taxon>Dikarya</taxon>
        <taxon>Ascomycota</taxon>
        <taxon>Pezizomycotina</taxon>
        <taxon>Eurotiomycetes</taxon>
        <taxon>Eurotiomycetidae</taxon>
        <taxon>Eurotiales</taxon>
        <taxon>Aspergillaceae</taxon>
        <taxon>Aspergillus</taxon>
        <taxon>Aspergillus subgen. Circumdati</taxon>
    </lineage>
</organism>
<keyword evidence="3" id="KW-1185">Reference proteome</keyword>
<proteinExistence type="predicted"/>
<evidence type="ECO:0000256" key="1">
    <source>
        <dbReference type="SAM" id="Phobius"/>
    </source>
</evidence>
<keyword evidence="1" id="KW-1133">Transmembrane helix</keyword>
<protein>
    <submittedName>
        <fullName evidence="2">Uncharacterized protein</fullName>
    </submittedName>
</protein>
<gene>
    <name evidence="2" type="ORF">BDW42DRAFT_160024</name>
</gene>
<evidence type="ECO:0000313" key="3">
    <source>
        <dbReference type="Proteomes" id="UP000235023"/>
    </source>
</evidence>
<dbReference type="Proteomes" id="UP000235023">
    <property type="component" value="Unassembled WGS sequence"/>
</dbReference>
<feature type="transmembrane region" description="Helical" evidence="1">
    <location>
        <begin position="80"/>
        <end position="99"/>
    </location>
</feature>
<reference evidence="3" key="1">
    <citation type="submission" date="2017-12" db="EMBL/GenBank/DDBJ databases">
        <authorList>
            <consortium name="DOE Joint Genome Institute"/>
            <person name="Mondo S.J."/>
            <person name="Kjaerbolling I."/>
            <person name="Vesth T.C."/>
            <person name="Frisvad J.C."/>
            <person name="Nybo J.L."/>
            <person name="Theobald S."/>
            <person name="Kuo A."/>
            <person name="Bowyer P."/>
            <person name="Matsuda Y."/>
            <person name="Lyhne E.K."/>
            <person name="Kogle M.E."/>
            <person name="Clum A."/>
            <person name="Lipzen A."/>
            <person name="Salamov A."/>
            <person name="Ngan C.Y."/>
            <person name="Daum C."/>
            <person name="Chiniquy J."/>
            <person name="Barry K."/>
            <person name="LaButti K."/>
            <person name="Haridas S."/>
            <person name="Simmons B.A."/>
            <person name="Magnuson J.K."/>
            <person name="Mortensen U.H."/>
            <person name="Larsen T.O."/>
            <person name="Grigoriev I.V."/>
            <person name="Baker S.E."/>
            <person name="Andersen M.R."/>
            <person name="Nordberg H.P."/>
            <person name="Cantor M.N."/>
            <person name="Hua S.X."/>
        </authorList>
    </citation>
    <scope>NUCLEOTIDE SEQUENCE [LARGE SCALE GENOMIC DNA]</scope>
    <source>
        <strain evidence="3">IBT 19404</strain>
    </source>
</reference>
<keyword evidence="1" id="KW-0812">Transmembrane</keyword>
<dbReference type="EMBL" id="KZ559502">
    <property type="protein sequence ID" value="PLN85797.1"/>
    <property type="molecule type" value="Genomic_DNA"/>
</dbReference>
<accession>A0A2J5I740</accession>
<evidence type="ECO:0000313" key="2">
    <source>
        <dbReference type="EMBL" id="PLN85797.1"/>
    </source>
</evidence>